<comment type="caution">
    <text evidence="2">The sequence shown here is derived from an EMBL/GenBank/DDBJ whole genome shotgun (WGS) entry which is preliminary data.</text>
</comment>
<dbReference type="Proteomes" id="UP000193922">
    <property type="component" value="Unassembled WGS sequence"/>
</dbReference>
<evidence type="ECO:0000313" key="3">
    <source>
        <dbReference type="Proteomes" id="UP000193922"/>
    </source>
</evidence>
<dbReference type="GeneID" id="63802530"/>
<gene>
    <name evidence="2" type="ORF">DL89DRAFT_262946</name>
</gene>
<protein>
    <submittedName>
        <fullName evidence="2">Uncharacterized protein</fullName>
    </submittedName>
</protein>
<accession>A0A1Y1VRJ7</accession>
<sequence>MGAAFRLAQYLHMLKSPSYSPYRDSSRVLSGGLYIAGAVTHPTTKNIYLVLVPLPSSVSQWLTLETALLAEIHTARSSSFSFHSSWIIFHPRNPEALSQQNPVQNRAAAPHFPCLRTFIIGNPVCPGQKVLSLFHSAPLEHCHLQLLQVLHESPESGAAYFCTWFDDRLAIEDGNASSTEGSDSEDNPEYYTDSGSSPDWRVGIRDGYGVYMPDPGRILAYSFPWIGVSWPAPETADTQPASSILEQPDIGTGGDGARETIIETVQQLPGIRKASVVDEYVPAVQKDISLLGAAY</sequence>
<feature type="region of interest" description="Disordered" evidence="1">
    <location>
        <begin position="175"/>
        <end position="198"/>
    </location>
</feature>
<dbReference type="RefSeq" id="XP_040739107.1">
    <property type="nucleotide sequence ID" value="XM_040885882.1"/>
</dbReference>
<keyword evidence="3" id="KW-1185">Reference proteome</keyword>
<evidence type="ECO:0000256" key="1">
    <source>
        <dbReference type="SAM" id="MobiDB-lite"/>
    </source>
</evidence>
<evidence type="ECO:0000313" key="2">
    <source>
        <dbReference type="EMBL" id="ORX63911.1"/>
    </source>
</evidence>
<dbReference type="AlphaFoldDB" id="A0A1Y1VRJ7"/>
<dbReference type="EMBL" id="MCFD01000142">
    <property type="protein sequence ID" value="ORX63911.1"/>
    <property type="molecule type" value="Genomic_DNA"/>
</dbReference>
<proteinExistence type="predicted"/>
<organism evidence="2 3">
    <name type="scientific">Linderina pennispora</name>
    <dbReference type="NCBI Taxonomy" id="61395"/>
    <lineage>
        <taxon>Eukaryota</taxon>
        <taxon>Fungi</taxon>
        <taxon>Fungi incertae sedis</taxon>
        <taxon>Zoopagomycota</taxon>
        <taxon>Kickxellomycotina</taxon>
        <taxon>Kickxellomycetes</taxon>
        <taxon>Kickxellales</taxon>
        <taxon>Kickxellaceae</taxon>
        <taxon>Linderina</taxon>
    </lineage>
</organism>
<reference evidence="2 3" key="1">
    <citation type="submission" date="2016-07" db="EMBL/GenBank/DDBJ databases">
        <title>Pervasive Adenine N6-methylation of Active Genes in Fungi.</title>
        <authorList>
            <consortium name="DOE Joint Genome Institute"/>
            <person name="Mondo S.J."/>
            <person name="Dannebaum R.O."/>
            <person name="Kuo R.C."/>
            <person name="Labutti K."/>
            <person name="Haridas S."/>
            <person name="Kuo A."/>
            <person name="Salamov A."/>
            <person name="Ahrendt S.R."/>
            <person name="Lipzen A."/>
            <person name="Sullivan W."/>
            <person name="Andreopoulos W.B."/>
            <person name="Clum A."/>
            <person name="Lindquist E."/>
            <person name="Daum C."/>
            <person name="Ramamoorthy G.K."/>
            <person name="Gryganskyi A."/>
            <person name="Culley D."/>
            <person name="Magnuson J.K."/>
            <person name="James T.Y."/>
            <person name="O'Malley M.A."/>
            <person name="Stajich J.E."/>
            <person name="Spatafora J.W."/>
            <person name="Visel A."/>
            <person name="Grigoriev I.V."/>
        </authorList>
    </citation>
    <scope>NUCLEOTIDE SEQUENCE [LARGE SCALE GENOMIC DNA]</scope>
    <source>
        <strain evidence="2 3">ATCC 12442</strain>
    </source>
</reference>
<name>A0A1Y1VRJ7_9FUNG</name>